<gene>
    <name evidence="6" type="ORF">QJS04_geneDACA010831</name>
</gene>
<feature type="domain" description="Ubiquitin-like" evidence="4">
    <location>
        <begin position="46"/>
        <end position="114"/>
    </location>
</feature>
<dbReference type="Pfam" id="PF02179">
    <property type="entry name" value="BAG"/>
    <property type="match status" value="1"/>
</dbReference>
<feature type="domain" description="BAG" evidence="5">
    <location>
        <begin position="139"/>
        <end position="217"/>
    </location>
</feature>
<evidence type="ECO:0000256" key="3">
    <source>
        <dbReference type="SAM" id="MobiDB-lite"/>
    </source>
</evidence>
<dbReference type="GO" id="GO:0005737">
    <property type="term" value="C:cytoplasm"/>
    <property type="evidence" value="ECO:0007669"/>
    <property type="project" value="TreeGrafter"/>
</dbReference>
<feature type="region of interest" description="Disordered" evidence="3">
    <location>
        <begin position="290"/>
        <end position="309"/>
    </location>
</feature>
<feature type="compositionally biased region" description="Basic and acidic residues" evidence="3">
    <location>
        <begin position="233"/>
        <end position="243"/>
    </location>
</feature>
<evidence type="ECO:0000313" key="6">
    <source>
        <dbReference type="EMBL" id="KAK1272802.1"/>
    </source>
</evidence>
<dbReference type="Gene3D" id="1.20.58.120">
    <property type="entry name" value="BAG domain"/>
    <property type="match status" value="1"/>
</dbReference>
<name>A0AAV9B8N6_ACOGR</name>
<evidence type="ECO:0000259" key="5">
    <source>
        <dbReference type="PROSITE" id="PS51035"/>
    </source>
</evidence>
<keyword evidence="7" id="KW-1185">Reference proteome</keyword>
<dbReference type="AlphaFoldDB" id="A0AAV9B8N6"/>
<evidence type="ECO:0000259" key="4">
    <source>
        <dbReference type="PROSITE" id="PS50053"/>
    </source>
</evidence>
<sequence length="316" mass="35360">MMRTKGKLTEKVVDVENWEVRPGGMLVQKRIPDSDGSAGTVPPPMIRVRVKYGSAYHEVNISSLATFGDLKKMLSERTGVHPEDQKLLFKDKEKESGAYLDTSGVKNRSKIVLVEDPTARAKRFIEMRRNAKIERASRSVSEVGLEVDGLAGQVVALESLIVRGGNVAEKELINLIELLMTQLIKLDGIIADGDAKQQRRVQMERVQKYVETLDVLKIRNAMLIPNELLQKQQEQEQPKEQRQHQQQQKQQSRAPPPPMQKVNAPAPVVVTTQWEMFDFDIDSILSTPSTSANSTATFTSSAASSGPPPRFAWELF</sequence>
<comment type="function">
    <text evidence="2">Co-chaperone that regulates diverse cellular pathways, such as programmed cell death and stress responses.</text>
</comment>
<dbReference type="InterPro" id="IPR003103">
    <property type="entry name" value="BAG_domain"/>
</dbReference>
<dbReference type="EMBL" id="JAUJYN010000004">
    <property type="protein sequence ID" value="KAK1272802.1"/>
    <property type="molecule type" value="Genomic_DNA"/>
</dbReference>
<comment type="caution">
    <text evidence="6">The sequence shown here is derived from an EMBL/GenBank/DDBJ whole genome shotgun (WGS) entry which is preliminary data.</text>
</comment>
<evidence type="ECO:0000256" key="2">
    <source>
        <dbReference type="ARBA" id="ARBA00058673"/>
    </source>
</evidence>
<dbReference type="Gene3D" id="3.10.20.90">
    <property type="entry name" value="Phosphatidylinositol 3-kinase Catalytic Subunit, Chain A, domain 1"/>
    <property type="match status" value="1"/>
</dbReference>
<reference evidence="6" key="2">
    <citation type="submission" date="2023-06" db="EMBL/GenBank/DDBJ databases">
        <authorList>
            <person name="Ma L."/>
            <person name="Liu K.-W."/>
            <person name="Li Z."/>
            <person name="Hsiao Y.-Y."/>
            <person name="Qi Y."/>
            <person name="Fu T."/>
            <person name="Tang G."/>
            <person name="Zhang D."/>
            <person name="Sun W.-H."/>
            <person name="Liu D.-K."/>
            <person name="Li Y."/>
            <person name="Chen G.-Z."/>
            <person name="Liu X.-D."/>
            <person name="Liao X.-Y."/>
            <person name="Jiang Y.-T."/>
            <person name="Yu X."/>
            <person name="Hao Y."/>
            <person name="Huang J."/>
            <person name="Zhao X.-W."/>
            <person name="Ke S."/>
            <person name="Chen Y.-Y."/>
            <person name="Wu W.-L."/>
            <person name="Hsu J.-L."/>
            <person name="Lin Y.-F."/>
            <person name="Huang M.-D."/>
            <person name="Li C.-Y."/>
            <person name="Huang L."/>
            <person name="Wang Z.-W."/>
            <person name="Zhao X."/>
            <person name="Zhong W.-Y."/>
            <person name="Peng D.-H."/>
            <person name="Ahmad S."/>
            <person name="Lan S."/>
            <person name="Zhang J.-S."/>
            <person name="Tsai W.-C."/>
            <person name="Van De Peer Y."/>
            <person name="Liu Z.-J."/>
        </authorList>
    </citation>
    <scope>NUCLEOTIDE SEQUENCE</scope>
    <source>
        <strain evidence="6">SCP</strain>
        <tissue evidence="6">Leaves</tissue>
    </source>
</reference>
<dbReference type="InterPro" id="IPR039773">
    <property type="entry name" value="BAG_chaperone_regulator"/>
</dbReference>
<reference evidence="6" key="1">
    <citation type="journal article" date="2023" name="Nat. Commun.">
        <title>Diploid and tetraploid genomes of Acorus and the evolution of monocots.</title>
        <authorList>
            <person name="Ma L."/>
            <person name="Liu K.W."/>
            <person name="Li Z."/>
            <person name="Hsiao Y.Y."/>
            <person name="Qi Y."/>
            <person name="Fu T."/>
            <person name="Tang G.D."/>
            <person name="Zhang D."/>
            <person name="Sun W.H."/>
            <person name="Liu D.K."/>
            <person name="Li Y."/>
            <person name="Chen G.Z."/>
            <person name="Liu X.D."/>
            <person name="Liao X.Y."/>
            <person name="Jiang Y.T."/>
            <person name="Yu X."/>
            <person name="Hao Y."/>
            <person name="Huang J."/>
            <person name="Zhao X.W."/>
            <person name="Ke S."/>
            <person name="Chen Y.Y."/>
            <person name="Wu W.L."/>
            <person name="Hsu J.L."/>
            <person name="Lin Y.F."/>
            <person name="Huang M.D."/>
            <person name="Li C.Y."/>
            <person name="Huang L."/>
            <person name="Wang Z.W."/>
            <person name="Zhao X."/>
            <person name="Zhong W.Y."/>
            <person name="Peng D.H."/>
            <person name="Ahmad S."/>
            <person name="Lan S."/>
            <person name="Zhang J.S."/>
            <person name="Tsai W.C."/>
            <person name="Van de Peer Y."/>
            <person name="Liu Z.J."/>
        </authorList>
    </citation>
    <scope>NUCLEOTIDE SEQUENCE</scope>
    <source>
        <strain evidence="6">SCP</strain>
    </source>
</reference>
<proteinExistence type="predicted"/>
<dbReference type="Pfam" id="PF00240">
    <property type="entry name" value="ubiquitin"/>
    <property type="match status" value="1"/>
</dbReference>
<dbReference type="GO" id="GO:0000774">
    <property type="term" value="F:adenyl-nucleotide exchange factor activity"/>
    <property type="evidence" value="ECO:0007669"/>
    <property type="project" value="TreeGrafter"/>
</dbReference>
<dbReference type="InterPro" id="IPR000626">
    <property type="entry name" value="Ubiquitin-like_dom"/>
</dbReference>
<protein>
    <submittedName>
        <fullName evidence="6">BAG family molecular chaperone regulator 1</fullName>
    </submittedName>
</protein>
<dbReference type="InterPro" id="IPR036533">
    <property type="entry name" value="BAG_dom_sf"/>
</dbReference>
<evidence type="ECO:0000256" key="1">
    <source>
        <dbReference type="ARBA" id="ARBA00023186"/>
    </source>
</evidence>
<feature type="region of interest" description="Disordered" evidence="3">
    <location>
        <begin position="232"/>
        <end position="263"/>
    </location>
</feature>
<evidence type="ECO:0000313" key="7">
    <source>
        <dbReference type="Proteomes" id="UP001179952"/>
    </source>
</evidence>
<feature type="compositionally biased region" description="Low complexity" evidence="3">
    <location>
        <begin position="290"/>
        <end position="305"/>
    </location>
</feature>
<keyword evidence="1" id="KW-0143">Chaperone</keyword>
<dbReference type="SUPFAM" id="SSF63491">
    <property type="entry name" value="BAG domain"/>
    <property type="match status" value="1"/>
</dbReference>
<accession>A0AAV9B8N6</accession>
<dbReference type="InterPro" id="IPR029071">
    <property type="entry name" value="Ubiquitin-like_domsf"/>
</dbReference>
<dbReference type="Proteomes" id="UP001179952">
    <property type="component" value="Unassembled WGS sequence"/>
</dbReference>
<dbReference type="GO" id="GO:0051087">
    <property type="term" value="F:protein-folding chaperone binding"/>
    <property type="evidence" value="ECO:0007669"/>
    <property type="project" value="InterPro"/>
</dbReference>
<dbReference type="PROSITE" id="PS50053">
    <property type="entry name" value="UBIQUITIN_2"/>
    <property type="match status" value="1"/>
</dbReference>
<dbReference type="PANTHER" id="PTHR12329">
    <property type="entry name" value="BCL2-ASSOCIATED ATHANOGENE"/>
    <property type="match status" value="1"/>
</dbReference>
<dbReference type="PANTHER" id="PTHR12329:SF11">
    <property type="entry name" value="BAG FAMILY MOLECULAR CHAPERONE REGULATOR 1"/>
    <property type="match status" value="1"/>
</dbReference>
<dbReference type="GO" id="GO:0050821">
    <property type="term" value="P:protein stabilization"/>
    <property type="evidence" value="ECO:0007669"/>
    <property type="project" value="TreeGrafter"/>
</dbReference>
<dbReference type="FunFam" id="3.10.20.90:FF:000298">
    <property type="entry name" value="BAG family molecular chaperone regulator 1"/>
    <property type="match status" value="1"/>
</dbReference>
<dbReference type="PROSITE" id="PS51035">
    <property type="entry name" value="BAG"/>
    <property type="match status" value="1"/>
</dbReference>
<organism evidence="6 7">
    <name type="scientific">Acorus gramineus</name>
    <name type="common">Dwarf sweet flag</name>
    <dbReference type="NCBI Taxonomy" id="55184"/>
    <lineage>
        <taxon>Eukaryota</taxon>
        <taxon>Viridiplantae</taxon>
        <taxon>Streptophyta</taxon>
        <taxon>Embryophyta</taxon>
        <taxon>Tracheophyta</taxon>
        <taxon>Spermatophyta</taxon>
        <taxon>Magnoliopsida</taxon>
        <taxon>Liliopsida</taxon>
        <taxon>Acoraceae</taxon>
        <taxon>Acorus</taxon>
    </lineage>
</organism>
<dbReference type="SMART" id="SM00213">
    <property type="entry name" value="UBQ"/>
    <property type="match status" value="1"/>
</dbReference>
<dbReference type="SUPFAM" id="SSF54236">
    <property type="entry name" value="Ubiquitin-like"/>
    <property type="match status" value="1"/>
</dbReference>
<dbReference type="SMART" id="SM00264">
    <property type="entry name" value="BAG"/>
    <property type="match status" value="1"/>
</dbReference>